<dbReference type="PROSITE" id="PS51257">
    <property type="entry name" value="PROKAR_LIPOPROTEIN"/>
    <property type="match status" value="1"/>
</dbReference>
<evidence type="ECO:0008006" key="4">
    <source>
        <dbReference type="Google" id="ProtNLM"/>
    </source>
</evidence>
<protein>
    <recommendedName>
        <fullName evidence="4">Lipoprotein</fullName>
    </recommendedName>
</protein>
<accession>A0A5M6CF67</accession>
<gene>
    <name evidence="2" type="ORF">F0460_10965</name>
</gene>
<comment type="caution">
    <text evidence="2">The sequence shown here is derived from an EMBL/GenBank/DDBJ whole genome shotgun (WGS) entry which is preliminary data.</text>
</comment>
<dbReference type="EMBL" id="VWSG01000008">
    <property type="protein sequence ID" value="KAA5533848.1"/>
    <property type="molecule type" value="Genomic_DNA"/>
</dbReference>
<dbReference type="Proteomes" id="UP000325141">
    <property type="component" value="Unassembled WGS sequence"/>
</dbReference>
<feature type="signal peptide" evidence="1">
    <location>
        <begin position="1"/>
        <end position="19"/>
    </location>
</feature>
<name>A0A5M6CF67_9FLAO</name>
<feature type="chain" id="PRO_5024416329" description="Lipoprotein" evidence="1">
    <location>
        <begin position="20"/>
        <end position="195"/>
    </location>
</feature>
<organism evidence="2 3">
    <name type="scientific">Paenimyroides baculatum</name>
    <dbReference type="NCBI Taxonomy" id="2608000"/>
    <lineage>
        <taxon>Bacteria</taxon>
        <taxon>Pseudomonadati</taxon>
        <taxon>Bacteroidota</taxon>
        <taxon>Flavobacteriia</taxon>
        <taxon>Flavobacteriales</taxon>
        <taxon>Flavobacteriaceae</taxon>
        <taxon>Paenimyroides</taxon>
    </lineage>
</organism>
<proteinExistence type="predicted"/>
<keyword evidence="3" id="KW-1185">Reference proteome</keyword>
<dbReference type="AlphaFoldDB" id="A0A5M6CF67"/>
<reference evidence="2 3" key="1">
    <citation type="submission" date="2019-09" db="EMBL/GenBank/DDBJ databases">
        <title>Genome sequence and assembly of Flavobacterium sp.</title>
        <authorList>
            <person name="Chhetri G."/>
        </authorList>
    </citation>
    <scope>NUCLEOTIDE SEQUENCE [LARGE SCALE GENOMIC DNA]</scope>
    <source>
        <strain evidence="2 3">SNL9</strain>
    </source>
</reference>
<keyword evidence="1" id="KW-0732">Signal</keyword>
<evidence type="ECO:0000256" key="1">
    <source>
        <dbReference type="SAM" id="SignalP"/>
    </source>
</evidence>
<evidence type="ECO:0000313" key="3">
    <source>
        <dbReference type="Proteomes" id="UP000325141"/>
    </source>
</evidence>
<sequence length="195" mass="21579">MKLTFNYLLLFISSSIVISCNDDATIANNTQQCDSTNTTFNQLYNNLANASNNQDVITMDLESHTYTFEVLSNKTICKIGYQSLPTFNTTPYVIEIHDNTSNTPLYSGSHVFSSTSTSYIAINPIQVVTGHSYTIKRIQTNWNGNIENTIGRLVNGNITFPVIQGDLKVTGSSFYGTGGPSDDWGIPYIDIVFEN</sequence>
<evidence type="ECO:0000313" key="2">
    <source>
        <dbReference type="EMBL" id="KAA5533848.1"/>
    </source>
</evidence>